<reference evidence="1" key="1">
    <citation type="submission" date="2018-05" db="EMBL/GenBank/DDBJ databases">
        <authorList>
            <person name="Lanie J.A."/>
            <person name="Ng W.-L."/>
            <person name="Kazmierczak K.M."/>
            <person name="Andrzejewski T.M."/>
            <person name="Davidsen T.M."/>
            <person name="Wayne K.J."/>
            <person name="Tettelin H."/>
            <person name="Glass J.I."/>
            <person name="Rusch D."/>
            <person name="Podicherti R."/>
            <person name="Tsui H.-C.T."/>
            <person name="Winkler M.E."/>
        </authorList>
    </citation>
    <scope>NUCLEOTIDE SEQUENCE</scope>
</reference>
<dbReference type="EMBL" id="UINC01205641">
    <property type="protein sequence ID" value="SVE26900.1"/>
    <property type="molecule type" value="Genomic_DNA"/>
</dbReference>
<protein>
    <submittedName>
        <fullName evidence="1">Uncharacterized protein</fullName>
    </submittedName>
</protein>
<sequence>SLSSEVSSTTNQSVSSVITMASLTIGSQTYTNAYKWTTCTDTGALEASGGNIYYAWVVKYYDNKSLLWEKTLFNNSSCTNAYTGTSVVTNYGTQSNPRETLKIGDNITVIQLSNYFDNGTAMPAFDNDSNTVDNGSIYGFIANSDNVSRSGPLLMAGQIYPKSDNEVHASFGSWYACLFSGSDNCTSPDNFTRIQDNVAGENILRLEYKLSVMK</sequence>
<feature type="non-terminal residue" evidence="1">
    <location>
        <position position="1"/>
    </location>
</feature>
<name>A0A383C4E2_9ZZZZ</name>
<evidence type="ECO:0000313" key="1">
    <source>
        <dbReference type="EMBL" id="SVE26900.1"/>
    </source>
</evidence>
<accession>A0A383C4E2</accession>
<organism evidence="1">
    <name type="scientific">marine metagenome</name>
    <dbReference type="NCBI Taxonomy" id="408172"/>
    <lineage>
        <taxon>unclassified sequences</taxon>
        <taxon>metagenomes</taxon>
        <taxon>ecological metagenomes</taxon>
    </lineage>
</organism>
<dbReference type="AlphaFoldDB" id="A0A383C4E2"/>
<gene>
    <name evidence="1" type="ORF">METZ01_LOCUS479754</name>
</gene>
<proteinExistence type="predicted"/>